<keyword evidence="5" id="KW-0378">Hydrolase</keyword>
<dbReference type="InterPro" id="IPR036034">
    <property type="entry name" value="PDZ_sf"/>
</dbReference>
<dbReference type="Gene3D" id="2.30.42.10">
    <property type="match status" value="1"/>
</dbReference>
<evidence type="ECO:0000256" key="4">
    <source>
        <dbReference type="ARBA" id="ARBA00022692"/>
    </source>
</evidence>
<dbReference type="InterPro" id="IPR001478">
    <property type="entry name" value="PDZ"/>
</dbReference>
<dbReference type="GO" id="GO:0006508">
    <property type="term" value="P:proteolysis"/>
    <property type="evidence" value="ECO:0007669"/>
    <property type="project" value="UniProtKB-KW"/>
</dbReference>
<accession>X1BD24</accession>
<comment type="caution">
    <text evidence="12">The sequence shown here is derived from an EMBL/GenBank/DDBJ whole genome shotgun (WGS) entry which is preliminary data.</text>
</comment>
<keyword evidence="6" id="KW-0862">Zinc</keyword>
<gene>
    <name evidence="12" type="ORF">S01H4_01572</name>
</gene>
<feature type="transmembrane region" description="Helical" evidence="10">
    <location>
        <begin position="12"/>
        <end position="29"/>
    </location>
</feature>
<evidence type="ECO:0000256" key="3">
    <source>
        <dbReference type="ARBA" id="ARBA00022670"/>
    </source>
</evidence>
<dbReference type="Pfam" id="PF02163">
    <property type="entry name" value="Peptidase_M50"/>
    <property type="match status" value="1"/>
</dbReference>
<dbReference type="SUPFAM" id="SSF50156">
    <property type="entry name" value="PDZ domain-like"/>
    <property type="match status" value="1"/>
</dbReference>
<dbReference type="SMART" id="SM00228">
    <property type="entry name" value="PDZ"/>
    <property type="match status" value="1"/>
</dbReference>
<keyword evidence="7 10" id="KW-1133">Transmembrane helix</keyword>
<evidence type="ECO:0000256" key="6">
    <source>
        <dbReference type="ARBA" id="ARBA00022833"/>
    </source>
</evidence>
<dbReference type="EMBL" id="BART01000294">
    <property type="protein sequence ID" value="GAG69896.1"/>
    <property type="molecule type" value="Genomic_DNA"/>
</dbReference>
<dbReference type="GO" id="GO:0016020">
    <property type="term" value="C:membrane"/>
    <property type="evidence" value="ECO:0007669"/>
    <property type="project" value="UniProtKB-SubCell"/>
</dbReference>
<protein>
    <recommendedName>
        <fullName evidence="11">PDZ domain-containing protein</fullName>
    </recommendedName>
</protein>
<keyword evidence="8" id="KW-0482">Metalloprotease</keyword>
<evidence type="ECO:0000256" key="2">
    <source>
        <dbReference type="ARBA" id="ARBA00004141"/>
    </source>
</evidence>
<evidence type="ECO:0000313" key="12">
    <source>
        <dbReference type="EMBL" id="GAG69896.1"/>
    </source>
</evidence>
<sequence length="321" mass="36138">MNSAFLSYIKAIIAFSLIIMVHEFGHFIVGKLSNIEVIEAAIGFGPKLLKTKIKDTIYAICGIPVGGYVKFLGQDPLEDIPIEKRGVAFQFKPLKQRFLTVIAGPLLNYITAILLLLITISMGIYFGTTQIEEVMADTPAQRAGFLVGDKIIKIDGIKISEWDDITEIIHKHPEDKVEFQVERDEKVIELYPTLTEREGIGFLGIAPVVEKRRVPFFKALMMAIESAIKISYFFFEAILMLITGKIPIEYARPLSPIGTVRIMAQTDITYGIQSFLNLLGYISVIIAIGNLLPILPPWMRNCLLYCNISKFIRFISKKWTS</sequence>
<keyword evidence="9 10" id="KW-0472">Membrane</keyword>
<dbReference type="InterPro" id="IPR004387">
    <property type="entry name" value="Pept_M50_Zn"/>
</dbReference>
<dbReference type="InterPro" id="IPR008915">
    <property type="entry name" value="Peptidase_M50"/>
</dbReference>
<dbReference type="PANTHER" id="PTHR42837">
    <property type="entry name" value="REGULATOR OF SIGMA-E PROTEASE RSEP"/>
    <property type="match status" value="1"/>
</dbReference>
<evidence type="ECO:0000259" key="11">
    <source>
        <dbReference type="SMART" id="SM00228"/>
    </source>
</evidence>
<feature type="transmembrane region" description="Helical" evidence="10">
    <location>
        <begin position="106"/>
        <end position="126"/>
    </location>
</feature>
<keyword evidence="3" id="KW-0645">Protease</keyword>
<evidence type="ECO:0000256" key="1">
    <source>
        <dbReference type="ARBA" id="ARBA00001947"/>
    </source>
</evidence>
<feature type="transmembrane region" description="Helical" evidence="10">
    <location>
        <begin position="268"/>
        <end position="292"/>
    </location>
</feature>
<feature type="domain" description="PDZ" evidence="11">
    <location>
        <begin position="114"/>
        <end position="185"/>
    </location>
</feature>
<dbReference type="Pfam" id="PF17820">
    <property type="entry name" value="PDZ_6"/>
    <property type="match status" value="1"/>
</dbReference>
<evidence type="ECO:0000256" key="9">
    <source>
        <dbReference type="ARBA" id="ARBA00023136"/>
    </source>
</evidence>
<evidence type="ECO:0000256" key="8">
    <source>
        <dbReference type="ARBA" id="ARBA00023049"/>
    </source>
</evidence>
<reference evidence="12" key="1">
    <citation type="journal article" date="2014" name="Front. Microbiol.">
        <title>High frequency of phylogenetically diverse reductive dehalogenase-homologous genes in deep subseafloor sedimentary metagenomes.</title>
        <authorList>
            <person name="Kawai M."/>
            <person name="Futagami T."/>
            <person name="Toyoda A."/>
            <person name="Takaki Y."/>
            <person name="Nishi S."/>
            <person name="Hori S."/>
            <person name="Arai W."/>
            <person name="Tsubouchi T."/>
            <person name="Morono Y."/>
            <person name="Uchiyama I."/>
            <person name="Ito T."/>
            <person name="Fujiyama A."/>
            <person name="Inagaki F."/>
            <person name="Takami H."/>
        </authorList>
    </citation>
    <scope>NUCLEOTIDE SEQUENCE</scope>
    <source>
        <strain evidence="12">Expedition CK06-06</strain>
    </source>
</reference>
<dbReference type="GO" id="GO:0004222">
    <property type="term" value="F:metalloendopeptidase activity"/>
    <property type="evidence" value="ECO:0007669"/>
    <property type="project" value="InterPro"/>
</dbReference>
<evidence type="ECO:0000256" key="10">
    <source>
        <dbReference type="SAM" id="Phobius"/>
    </source>
</evidence>
<name>X1BD24_9ZZZZ</name>
<dbReference type="CDD" id="cd06163">
    <property type="entry name" value="S2P-M50_PDZ_RseP-like"/>
    <property type="match status" value="1"/>
</dbReference>
<evidence type="ECO:0000256" key="7">
    <source>
        <dbReference type="ARBA" id="ARBA00022989"/>
    </source>
</evidence>
<comment type="subcellular location">
    <subcellularLocation>
        <location evidence="2">Membrane</location>
        <topology evidence="2">Multi-pass membrane protein</topology>
    </subcellularLocation>
</comment>
<proteinExistence type="predicted"/>
<keyword evidence="4 10" id="KW-0812">Transmembrane</keyword>
<dbReference type="InterPro" id="IPR041489">
    <property type="entry name" value="PDZ_6"/>
</dbReference>
<organism evidence="12">
    <name type="scientific">marine sediment metagenome</name>
    <dbReference type="NCBI Taxonomy" id="412755"/>
    <lineage>
        <taxon>unclassified sequences</taxon>
        <taxon>metagenomes</taxon>
        <taxon>ecological metagenomes</taxon>
    </lineage>
</organism>
<feature type="transmembrane region" description="Helical" evidence="10">
    <location>
        <begin position="230"/>
        <end position="248"/>
    </location>
</feature>
<dbReference type="PANTHER" id="PTHR42837:SF2">
    <property type="entry name" value="MEMBRANE METALLOPROTEASE ARASP2, CHLOROPLASTIC-RELATED"/>
    <property type="match status" value="1"/>
</dbReference>
<comment type="cofactor">
    <cofactor evidence="1">
        <name>Zn(2+)</name>
        <dbReference type="ChEBI" id="CHEBI:29105"/>
    </cofactor>
</comment>
<evidence type="ECO:0000256" key="5">
    <source>
        <dbReference type="ARBA" id="ARBA00022801"/>
    </source>
</evidence>
<dbReference type="AlphaFoldDB" id="X1BD24"/>